<dbReference type="AlphaFoldDB" id="A0A699WTQ9"/>
<organism evidence="1">
    <name type="scientific">Tanacetum cinerariifolium</name>
    <name type="common">Dalmatian daisy</name>
    <name type="synonym">Chrysanthemum cinerariifolium</name>
    <dbReference type="NCBI Taxonomy" id="118510"/>
    <lineage>
        <taxon>Eukaryota</taxon>
        <taxon>Viridiplantae</taxon>
        <taxon>Streptophyta</taxon>
        <taxon>Embryophyta</taxon>
        <taxon>Tracheophyta</taxon>
        <taxon>Spermatophyta</taxon>
        <taxon>Magnoliopsida</taxon>
        <taxon>eudicotyledons</taxon>
        <taxon>Gunneridae</taxon>
        <taxon>Pentapetalae</taxon>
        <taxon>asterids</taxon>
        <taxon>campanulids</taxon>
        <taxon>Asterales</taxon>
        <taxon>Asteraceae</taxon>
        <taxon>Asteroideae</taxon>
        <taxon>Anthemideae</taxon>
        <taxon>Anthemidinae</taxon>
        <taxon>Tanacetum</taxon>
    </lineage>
</organism>
<gene>
    <name evidence="1" type="ORF">Tci_922856</name>
</gene>
<name>A0A699WTQ9_TANCI</name>
<accession>A0A699WTQ9</accession>
<evidence type="ECO:0000313" key="1">
    <source>
        <dbReference type="EMBL" id="GFD50887.1"/>
    </source>
</evidence>
<protein>
    <submittedName>
        <fullName evidence="1">Uncharacterized protein</fullName>
    </submittedName>
</protein>
<sequence>MAIRSKESMNQLLEFLAEAQDATNVYALVVVESNECRFDVPHEVKVILDDFADVVPDELHQGGRLQ</sequence>
<comment type="caution">
    <text evidence="1">The sequence shown here is derived from an EMBL/GenBank/DDBJ whole genome shotgun (WGS) entry which is preliminary data.</text>
</comment>
<dbReference type="EMBL" id="BKCJ011762970">
    <property type="protein sequence ID" value="GFD50887.1"/>
    <property type="molecule type" value="Genomic_DNA"/>
</dbReference>
<proteinExistence type="predicted"/>
<reference evidence="1" key="1">
    <citation type="journal article" date="2019" name="Sci. Rep.">
        <title>Draft genome of Tanacetum cinerariifolium, the natural source of mosquito coil.</title>
        <authorList>
            <person name="Yamashiro T."/>
            <person name="Shiraishi A."/>
            <person name="Satake H."/>
            <person name="Nakayama K."/>
        </authorList>
    </citation>
    <scope>NUCLEOTIDE SEQUENCE</scope>
</reference>